<sequence>MLDVQVVFRGTHRQTLFKNDADISNHWKARFHFFTFIENSAKYECYFLLSVSM</sequence>
<dbReference type="EMBL" id="GBXM01067233">
    <property type="protein sequence ID" value="JAH41344.1"/>
    <property type="molecule type" value="Transcribed_RNA"/>
</dbReference>
<proteinExistence type="predicted"/>
<accession>A0A0E9SJ04</accession>
<reference evidence="1" key="1">
    <citation type="submission" date="2014-11" db="EMBL/GenBank/DDBJ databases">
        <authorList>
            <person name="Amaro Gonzalez C."/>
        </authorList>
    </citation>
    <scope>NUCLEOTIDE SEQUENCE</scope>
</reference>
<dbReference type="AlphaFoldDB" id="A0A0E9SJ04"/>
<evidence type="ECO:0000313" key="1">
    <source>
        <dbReference type="EMBL" id="JAH41344.1"/>
    </source>
</evidence>
<name>A0A0E9SJ04_ANGAN</name>
<organism evidence="1">
    <name type="scientific">Anguilla anguilla</name>
    <name type="common">European freshwater eel</name>
    <name type="synonym">Muraena anguilla</name>
    <dbReference type="NCBI Taxonomy" id="7936"/>
    <lineage>
        <taxon>Eukaryota</taxon>
        <taxon>Metazoa</taxon>
        <taxon>Chordata</taxon>
        <taxon>Craniata</taxon>
        <taxon>Vertebrata</taxon>
        <taxon>Euteleostomi</taxon>
        <taxon>Actinopterygii</taxon>
        <taxon>Neopterygii</taxon>
        <taxon>Teleostei</taxon>
        <taxon>Anguilliformes</taxon>
        <taxon>Anguillidae</taxon>
        <taxon>Anguilla</taxon>
    </lineage>
</organism>
<reference evidence="1" key="2">
    <citation type="journal article" date="2015" name="Fish Shellfish Immunol.">
        <title>Early steps in the European eel (Anguilla anguilla)-Vibrio vulnificus interaction in the gills: Role of the RtxA13 toxin.</title>
        <authorList>
            <person name="Callol A."/>
            <person name="Pajuelo D."/>
            <person name="Ebbesson L."/>
            <person name="Teles M."/>
            <person name="MacKenzie S."/>
            <person name="Amaro C."/>
        </authorList>
    </citation>
    <scope>NUCLEOTIDE SEQUENCE</scope>
</reference>
<protein>
    <submittedName>
        <fullName evidence="1">Uncharacterized protein</fullName>
    </submittedName>
</protein>